<dbReference type="AlphaFoldDB" id="A0A1H6C6E1"/>
<gene>
    <name evidence="2" type="ORF">SAMN05216223_108102</name>
</gene>
<dbReference type="OrthoDB" id="4564178at2"/>
<protein>
    <submittedName>
        <fullName evidence="2">Acyl carrier protein</fullName>
    </submittedName>
</protein>
<organism evidence="2 3">
    <name type="scientific">Actinacidiphila yanglinensis</name>
    <dbReference type="NCBI Taxonomy" id="310779"/>
    <lineage>
        <taxon>Bacteria</taxon>
        <taxon>Bacillati</taxon>
        <taxon>Actinomycetota</taxon>
        <taxon>Actinomycetes</taxon>
        <taxon>Kitasatosporales</taxon>
        <taxon>Streptomycetaceae</taxon>
        <taxon>Actinacidiphila</taxon>
    </lineage>
</organism>
<dbReference type="Proteomes" id="UP000236754">
    <property type="component" value="Unassembled WGS sequence"/>
</dbReference>
<reference evidence="2 3" key="1">
    <citation type="submission" date="2016-10" db="EMBL/GenBank/DDBJ databases">
        <authorList>
            <person name="de Groot N.N."/>
        </authorList>
    </citation>
    <scope>NUCLEOTIDE SEQUENCE [LARGE SCALE GENOMIC DNA]</scope>
    <source>
        <strain evidence="2 3">CGMCC 4.2023</strain>
    </source>
</reference>
<accession>A0A1H6C6E1</accession>
<dbReference type="Gene3D" id="1.10.1200.10">
    <property type="entry name" value="ACP-like"/>
    <property type="match status" value="1"/>
</dbReference>
<dbReference type="EMBL" id="FNVU01000008">
    <property type="protein sequence ID" value="SEG68531.1"/>
    <property type="molecule type" value="Genomic_DNA"/>
</dbReference>
<feature type="domain" description="Carrier" evidence="1">
    <location>
        <begin position="3"/>
        <end position="78"/>
    </location>
</feature>
<evidence type="ECO:0000313" key="2">
    <source>
        <dbReference type="EMBL" id="SEG68531.1"/>
    </source>
</evidence>
<name>A0A1H6C6E1_9ACTN</name>
<dbReference type="InterPro" id="IPR009081">
    <property type="entry name" value="PP-bd_ACP"/>
</dbReference>
<dbReference type="PROSITE" id="PS50075">
    <property type="entry name" value="CARRIER"/>
    <property type="match status" value="1"/>
</dbReference>
<proteinExistence type="predicted"/>
<sequence>MDHERRTQVKELVCELLELDEPEVTDTSSFVDVHEADSLMLIEILAGLEKRFNVVIAQSEVPRMVNMRGVYEVLEATPGW</sequence>
<dbReference type="InterPro" id="IPR036736">
    <property type="entry name" value="ACP-like_sf"/>
</dbReference>
<keyword evidence="3" id="KW-1185">Reference proteome</keyword>
<evidence type="ECO:0000259" key="1">
    <source>
        <dbReference type="PROSITE" id="PS50075"/>
    </source>
</evidence>
<dbReference type="RefSeq" id="WP_103887212.1">
    <property type="nucleotide sequence ID" value="NZ_FNVU01000008.1"/>
</dbReference>
<dbReference type="SUPFAM" id="SSF47336">
    <property type="entry name" value="ACP-like"/>
    <property type="match status" value="1"/>
</dbReference>
<dbReference type="Pfam" id="PF00550">
    <property type="entry name" value="PP-binding"/>
    <property type="match status" value="1"/>
</dbReference>
<evidence type="ECO:0000313" key="3">
    <source>
        <dbReference type="Proteomes" id="UP000236754"/>
    </source>
</evidence>